<proteinExistence type="predicted"/>
<reference evidence="1" key="1">
    <citation type="submission" date="2021-02" db="EMBL/GenBank/DDBJ databases">
        <authorList>
            <person name="Nowell W R."/>
        </authorList>
    </citation>
    <scope>NUCLEOTIDE SEQUENCE</scope>
</reference>
<evidence type="ECO:0000313" key="2">
    <source>
        <dbReference type="Proteomes" id="UP000681720"/>
    </source>
</evidence>
<dbReference type="Proteomes" id="UP000681720">
    <property type="component" value="Unassembled WGS sequence"/>
</dbReference>
<protein>
    <submittedName>
        <fullName evidence="1">Uncharacterized protein</fullName>
    </submittedName>
</protein>
<accession>A0A8S3HYY1</accession>
<evidence type="ECO:0000313" key="1">
    <source>
        <dbReference type="EMBL" id="CAF5187259.1"/>
    </source>
</evidence>
<organism evidence="1 2">
    <name type="scientific">Rotaria magnacalcarata</name>
    <dbReference type="NCBI Taxonomy" id="392030"/>
    <lineage>
        <taxon>Eukaryota</taxon>
        <taxon>Metazoa</taxon>
        <taxon>Spiralia</taxon>
        <taxon>Gnathifera</taxon>
        <taxon>Rotifera</taxon>
        <taxon>Eurotatoria</taxon>
        <taxon>Bdelloidea</taxon>
        <taxon>Philodinida</taxon>
        <taxon>Philodinidae</taxon>
        <taxon>Rotaria</taxon>
    </lineage>
</organism>
<sequence>MKELFVFVILGQDRYGVLGQDRDGVFDCFKLFQLWKSRVALALTLCCRAR</sequence>
<dbReference type="AlphaFoldDB" id="A0A8S3HYY1"/>
<name>A0A8S3HYY1_9BILA</name>
<comment type="caution">
    <text evidence="1">The sequence shown here is derived from an EMBL/GenBank/DDBJ whole genome shotgun (WGS) entry which is preliminary data.</text>
</comment>
<feature type="non-terminal residue" evidence="1">
    <location>
        <position position="1"/>
    </location>
</feature>
<gene>
    <name evidence="1" type="ORF">GIL414_LOCUS71574</name>
</gene>
<dbReference type="EMBL" id="CAJOBJ010334571">
    <property type="protein sequence ID" value="CAF5187259.1"/>
    <property type="molecule type" value="Genomic_DNA"/>
</dbReference>